<dbReference type="Pfam" id="PF00560">
    <property type="entry name" value="LRR_1"/>
    <property type="match status" value="5"/>
</dbReference>
<proteinExistence type="inferred from homology"/>
<evidence type="ECO:0000256" key="2">
    <source>
        <dbReference type="ARBA" id="ARBA00009592"/>
    </source>
</evidence>
<evidence type="ECO:0000256" key="4">
    <source>
        <dbReference type="ARBA" id="ARBA00022614"/>
    </source>
</evidence>
<keyword evidence="3" id="KW-1003">Cell membrane</keyword>
<keyword evidence="8 12" id="KW-1133">Transmembrane helix</keyword>
<dbReference type="AlphaFoldDB" id="A0AAN9KI57"/>
<dbReference type="FunFam" id="3.80.10.10:FF:000383">
    <property type="entry name" value="Leucine-rich repeat receptor protein kinase EMS1"/>
    <property type="match status" value="1"/>
</dbReference>
<keyword evidence="7" id="KW-0677">Repeat</keyword>
<evidence type="ECO:0000256" key="1">
    <source>
        <dbReference type="ARBA" id="ARBA00004251"/>
    </source>
</evidence>
<dbReference type="InterPro" id="IPR055414">
    <property type="entry name" value="LRR_R13L4/SHOC2-like"/>
</dbReference>
<name>A0AAN9KI57_CLITE</name>
<evidence type="ECO:0000259" key="15">
    <source>
        <dbReference type="Pfam" id="PF23598"/>
    </source>
</evidence>
<dbReference type="Gene3D" id="3.80.10.10">
    <property type="entry name" value="Ribonuclease Inhibitor"/>
    <property type="match status" value="4"/>
</dbReference>
<dbReference type="PANTHER" id="PTHR48063">
    <property type="entry name" value="LRR RECEPTOR-LIKE KINASE"/>
    <property type="match status" value="1"/>
</dbReference>
<accession>A0AAN9KI57</accession>
<dbReference type="SMART" id="SM00369">
    <property type="entry name" value="LRR_TYP"/>
    <property type="match status" value="7"/>
</dbReference>
<evidence type="ECO:0000313" key="17">
    <source>
        <dbReference type="Proteomes" id="UP001359559"/>
    </source>
</evidence>
<gene>
    <name evidence="16" type="ORF">RJT34_00359</name>
</gene>
<protein>
    <recommendedName>
        <fullName evidence="18">Leucine-rich repeat-containing N-terminal plant-type domain-containing protein</fullName>
    </recommendedName>
</protein>
<evidence type="ECO:0000256" key="7">
    <source>
        <dbReference type="ARBA" id="ARBA00022737"/>
    </source>
</evidence>
<evidence type="ECO:0000256" key="6">
    <source>
        <dbReference type="ARBA" id="ARBA00022729"/>
    </source>
</evidence>
<reference evidence="16 17" key="1">
    <citation type="submission" date="2024-01" db="EMBL/GenBank/DDBJ databases">
        <title>The genomes of 5 underutilized Papilionoideae crops provide insights into root nodulation and disease resistance.</title>
        <authorList>
            <person name="Yuan L."/>
        </authorList>
    </citation>
    <scope>NUCLEOTIDE SEQUENCE [LARGE SCALE GENOMIC DNA]</scope>
    <source>
        <strain evidence="16">LY-2023</strain>
        <tissue evidence="16">Leaf</tissue>
    </source>
</reference>
<dbReference type="InterPro" id="IPR046956">
    <property type="entry name" value="RLP23-like"/>
</dbReference>
<comment type="caution">
    <text evidence="16">The sequence shown here is derived from an EMBL/GenBank/DDBJ whole genome shotgun (WGS) entry which is preliminary data.</text>
</comment>
<keyword evidence="10" id="KW-0675">Receptor</keyword>
<dbReference type="PRINTS" id="PR00019">
    <property type="entry name" value="LEURICHRPT"/>
</dbReference>
<keyword evidence="11" id="KW-0325">Glycoprotein</keyword>
<dbReference type="InterPro" id="IPR003591">
    <property type="entry name" value="Leu-rich_rpt_typical-subtyp"/>
</dbReference>
<dbReference type="SUPFAM" id="SSF52058">
    <property type="entry name" value="L domain-like"/>
    <property type="match status" value="3"/>
</dbReference>
<keyword evidence="6 13" id="KW-0732">Signal</keyword>
<dbReference type="InterPro" id="IPR032675">
    <property type="entry name" value="LRR_dom_sf"/>
</dbReference>
<dbReference type="PANTHER" id="PTHR48063:SF52">
    <property type="entry name" value="LRR RECEPTOR-LIKE KINASE FAMILY PROTEIN"/>
    <property type="match status" value="1"/>
</dbReference>
<comment type="subcellular location">
    <subcellularLocation>
        <location evidence="1">Cell membrane</location>
        <topology evidence="1">Single-pass type I membrane protein</topology>
    </subcellularLocation>
</comment>
<dbReference type="InterPro" id="IPR001611">
    <property type="entry name" value="Leu-rich_rpt"/>
</dbReference>
<feature type="domain" description="Leucine-rich repeat-containing N-terminal plant-type" evidence="14">
    <location>
        <begin position="32"/>
        <end position="70"/>
    </location>
</feature>
<evidence type="ECO:0000256" key="13">
    <source>
        <dbReference type="SAM" id="SignalP"/>
    </source>
</evidence>
<organism evidence="16 17">
    <name type="scientific">Clitoria ternatea</name>
    <name type="common">Butterfly pea</name>
    <dbReference type="NCBI Taxonomy" id="43366"/>
    <lineage>
        <taxon>Eukaryota</taxon>
        <taxon>Viridiplantae</taxon>
        <taxon>Streptophyta</taxon>
        <taxon>Embryophyta</taxon>
        <taxon>Tracheophyta</taxon>
        <taxon>Spermatophyta</taxon>
        <taxon>Magnoliopsida</taxon>
        <taxon>eudicotyledons</taxon>
        <taxon>Gunneridae</taxon>
        <taxon>Pentapetalae</taxon>
        <taxon>rosids</taxon>
        <taxon>fabids</taxon>
        <taxon>Fabales</taxon>
        <taxon>Fabaceae</taxon>
        <taxon>Papilionoideae</taxon>
        <taxon>50 kb inversion clade</taxon>
        <taxon>NPAAA clade</taxon>
        <taxon>indigoferoid/millettioid clade</taxon>
        <taxon>Phaseoleae</taxon>
        <taxon>Clitoria</taxon>
    </lineage>
</organism>
<feature type="domain" description="Disease resistance R13L4/SHOC-2-like LRR" evidence="15">
    <location>
        <begin position="186"/>
        <end position="383"/>
    </location>
</feature>
<dbReference type="EMBL" id="JAYKXN010000001">
    <property type="protein sequence ID" value="KAK7316703.1"/>
    <property type="molecule type" value="Genomic_DNA"/>
</dbReference>
<dbReference type="FunFam" id="3.80.10.10:FF:000213">
    <property type="entry name" value="Tyrosine-sulfated glycopeptide receptor 1"/>
    <property type="match status" value="1"/>
</dbReference>
<comment type="similarity">
    <text evidence="2">Belongs to the RLP family.</text>
</comment>
<keyword evidence="17" id="KW-1185">Reference proteome</keyword>
<evidence type="ECO:0000256" key="10">
    <source>
        <dbReference type="ARBA" id="ARBA00023170"/>
    </source>
</evidence>
<dbReference type="Proteomes" id="UP001359559">
    <property type="component" value="Unassembled WGS sequence"/>
</dbReference>
<evidence type="ECO:0000313" key="16">
    <source>
        <dbReference type="EMBL" id="KAK7316703.1"/>
    </source>
</evidence>
<sequence length="776" mass="86746">MMIFTSRFAILLFLILLAKMFYQSVSSDGCNEKDRGILLKFKQGVIDPYNRLSSWSNTQDCCAWKGVQCDNITGRVTNLDLRPYGQGYLQGELNLSLLELEFLSSLDVSFNDFYLITIPSIHNNTTLSSNLNNLQLSLSGDHLHIESLHWLSQLSSLKNLDLSLIDLHKETNWLQFVATLPLLSELRMSGCNLTSFGPSLKHANYTSLEVLDLSSNNFYTELPHWFFNISSHISDLYLSKSKIHGGIPLSLLNLRNLEHLSLSNNQLNGPIPDWIGQLEQLQHLDLSNNMFGGSIPLTIGNLSSLQALYIGSNPFSNAISEICFTKLSSLKYLDLSNITAPFHFDPEWVPPFQLNSLSLDNSNQGPNLLAWIYTQKSLQILSISGSGISFTNEDKFWMFQAGVEETLDMSNNLINGDISNVTLNSSKVYLDGNNFTGGLPHISPNVLIVDLSQNSFSGPIPQSWATLKGLSYINLWSNKLSGEVPMDLSNLTQLNFVNLGRNEFSGTIPTIMSQSLQVLVLRSNQFEGNIPLEIFNLSSLYHLDLAHNKLSGSMPHCIYNMTQMIRYNIEAGGAIAARVDLFTKGQVYVYDVHPNRRTIDLSVNNLSGGIPLELFRLVQIQTLNLSYNHLSGTIHEEIGDLKNMESLDLSNNKLSGQIPPSLAGLTFMGYLNLSYNNFVGLIPIGTQLQSFDASSYIGNPKLCGAPLKKCFTEEKNPDKGSQDAEDGGPERESFYLGMGVGFAFGFWGVFGSLLLYRKWRHTYYRFLDWVADKLSW</sequence>
<keyword evidence="5 12" id="KW-0812">Transmembrane</keyword>
<evidence type="ECO:0000256" key="11">
    <source>
        <dbReference type="ARBA" id="ARBA00023180"/>
    </source>
</evidence>
<evidence type="ECO:0000259" key="14">
    <source>
        <dbReference type="Pfam" id="PF08263"/>
    </source>
</evidence>
<keyword evidence="4" id="KW-0433">Leucine-rich repeat</keyword>
<evidence type="ECO:0000256" key="12">
    <source>
        <dbReference type="SAM" id="Phobius"/>
    </source>
</evidence>
<dbReference type="Pfam" id="PF23598">
    <property type="entry name" value="LRR_14"/>
    <property type="match status" value="1"/>
</dbReference>
<dbReference type="Pfam" id="PF08263">
    <property type="entry name" value="LRRNT_2"/>
    <property type="match status" value="1"/>
</dbReference>
<evidence type="ECO:0000256" key="5">
    <source>
        <dbReference type="ARBA" id="ARBA00022692"/>
    </source>
</evidence>
<evidence type="ECO:0008006" key="18">
    <source>
        <dbReference type="Google" id="ProtNLM"/>
    </source>
</evidence>
<dbReference type="GO" id="GO:0005886">
    <property type="term" value="C:plasma membrane"/>
    <property type="evidence" value="ECO:0007669"/>
    <property type="project" value="UniProtKB-SubCell"/>
</dbReference>
<feature type="chain" id="PRO_5042995057" description="Leucine-rich repeat-containing N-terminal plant-type domain-containing protein" evidence="13">
    <location>
        <begin position="28"/>
        <end position="776"/>
    </location>
</feature>
<evidence type="ECO:0000256" key="3">
    <source>
        <dbReference type="ARBA" id="ARBA00022475"/>
    </source>
</evidence>
<feature type="transmembrane region" description="Helical" evidence="12">
    <location>
        <begin position="734"/>
        <end position="756"/>
    </location>
</feature>
<evidence type="ECO:0000256" key="9">
    <source>
        <dbReference type="ARBA" id="ARBA00023136"/>
    </source>
</evidence>
<feature type="signal peptide" evidence="13">
    <location>
        <begin position="1"/>
        <end position="27"/>
    </location>
</feature>
<evidence type="ECO:0000256" key="8">
    <source>
        <dbReference type="ARBA" id="ARBA00022989"/>
    </source>
</evidence>
<dbReference type="InterPro" id="IPR013210">
    <property type="entry name" value="LRR_N_plant-typ"/>
</dbReference>
<keyword evidence="9 12" id="KW-0472">Membrane</keyword>